<sequence>MHPSNSGPSRQFAERLGPLHTPSQSFSEAAQTGTPDSMAAGGSKAGGAGWNDKKYREEYDIAKSRLLDQKFNIRDYEDPLLPREHPQSSYYPKGVTADLEARLLDVVARVKAAAS</sequence>
<organism evidence="2 3">
    <name type="scientific">Anthostomella pinea</name>
    <dbReference type="NCBI Taxonomy" id="933095"/>
    <lineage>
        <taxon>Eukaryota</taxon>
        <taxon>Fungi</taxon>
        <taxon>Dikarya</taxon>
        <taxon>Ascomycota</taxon>
        <taxon>Pezizomycotina</taxon>
        <taxon>Sordariomycetes</taxon>
        <taxon>Xylariomycetidae</taxon>
        <taxon>Xylariales</taxon>
        <taxon>Xylariaceae</taxon>
        <taxon>Anthostomella</taxon>
    </lineage>
</organism>
<evidence type="ECO:0000313" key="2">
    <source>
        <dbReference type="EMBL" id="CAJ2512957.1"/>
    </source>
</evidence>
<proteinExistence type="predicted"/>
<feature type="region of interest" description="Disordered" evidence="1">
    <location>
        <begin position="1"/>
        <end position="51"/>
    </location>
</feature>
<name>A0AAI8VXN8_9PEZI</name>
<accession>A0AAI8VXN8</accession>
<gene>
    <name evidence="2" type="ORF">KHLLAP_LOCUS13425</name>
</gene>
<reference evidence="2" key="1">
    <citation type="submission" date="2023-10" db="EMBL/GenBank/DDBJ databases">
        <authorList>
            <person name="Hackl T."/>
        </authorList>
    </citation>
    <scope>NUCLEOTIDE SEQUENCE</scope>
</reference>
<protein>
    <submittedName>
        <fullName evidence="2">Uu.00g010760.m01.CDS01</fullName>
    </submittedName>
</protein>
<evidence type="ECO:0000256" key="1">
    <source>
        <dbReference type="SAM" id="MobiDB-lite"/>
    </source>
</evidence>
<dbReference type="AlphaFoldDB" id="A0AAI8VXN8"/>
<evidence type="ECO:0000313" key="3">
    <source>
        <dbReference type="Proteomes" id="UP001295740"/>
    </source>
</evidence>
<dbReference type="EMBL" id="CAUWAG010000020">
    <property type="protein sequence ID" value="CAJ2512957.1"/>
    <property type="molecule type" value="Genomic_DNA"/>
</dbReference>
<feature type="compositionally biased region" description="Polar residues" evidence="1">
    <location>
        <begin position="21"/>
        <end position="35"/>
    </location>
</feature>
<dbReference type="Proteomes" id="UP001295740">
    <property type="component" value="Unassembled WGS sequence"/>
</dbReference>
<keyword evidence="3" id="KW-1185">Reference proteome</keyword>
<comment type="caution">
    <text evidence="2">The sequence shown here is derived from an EMBL/GenBank/DDBJ whole genome shotgun (WGS) entry which is preliminary data.</text>
</comment>